<dbReference type="EnsemblProtists" id="EKX50473">
    <property type="protein sequence ID" value="EKX50473"/>
    <property type="gene ID" value="GUITHDRAFT_151161"/>
</dbReference>
<feature type="non-terminal residue" evidence="1">
    <location>
        <position position="166"/>
    </location>
</feature>
<dbReference type="GeneID" id="17307309"/>
<reference evidence="3" key="2">
    <citation type="submission" date="2012-11" db="EMBL/GenBank/DDBJ databases">
        <authorList>
            <person name="Kuo A."/>
            <person name="Curtis B.A."/>
            <person name="Tanifuji G."/>
            <person name="Burki F."/>
            <person name="Gruber A."/>
            <person name="Irimia M."/>
            <person name="Maruyama S."/>
            <person name="Arias M.C."/>
            <person name="Ball S.G."/>
            <person name="Gile G.H."/>
            <person name="Hirakawa Y."/>
            <person name="Hopkins J.F."/>
            <person name="Rensing S.A."/>
            <person name="Schmutz J."/>
            <person name="Symeonidi A."/>
            <person name="Elias M."/>
            <person name="Eveleigh R.J."/>
            <person name="Herman E.K."/>
            <person name="Klute M.J."/>
            <person name="Nakayama T."/>
            <person name="Obornik M."/>
            <person name="Reyes-Prieto A."/>
            <person name="Armbrust E.V."/>
            <person name="Aves S.J."/>
            <person name="Beiko R.G."/>
            <person name="Coutinho P."/>
            <person name="Dacks J.B."/>
            <person name="Durnford D.G."/>
            <person name="Fast N.M."/>
            <person name="Green B.R."/>
            <person name="Grisdale C."/>
            <person name="Hempe F."/>
            <person name="Henrissat B."/>
            <person name="Hoppner M.P."/>
            <person name="Ishida K.-I."/>
            <person name="Kim E."/>
            <person name="Koreny L."/>
            <person name="Kroth P.G."/>
            <person name="Liu Y."/>
            <person name="Malik S.-B."/>
            <person name="Maier U.G."/>
            <person name="McRose D."/>
            <person name="Mock T."/>
            <person name="Neilson J.A."/>
            <person name="Onodera N.T."/>
            <person name="Poole A.M."/>
            <person name="Pritham E.J."/>
            <person name="Richards T.A."/>
            <person name="Rocap G."/>
            <person name="Roy S.W."/>
            <person name="Sarai C."/>
            <person name="Schaack S."/>
            <person name="Shirato S."/>
            <person name="Slamovits C.H."/>
            <person name="Spencer D.F."/>
            <person name="Suzuki S."/>
            <person name="Worden A.Z."/>
            <person name="Zauner S."/>
            <person name="Barry K."/>
            <person name="Bell C."/>
            <person name="Bharti A.K."/>
            <person name="Crow J.A."/>
            <person name="Grimwood J."/>
            <person name="Kramer R."/>
            <person name="Lindquist E."/>
            <person name="Lucas S."/>
            <person name="Salamov A."/>
            <person name="McFadden G.I."/>
            <person name="Lane C.E."/>
            <person name="Keeling P.J."/>
            <person name="Gray M.W."/>
            <person name="Grigoriev I.V."/>
            <person name="Archibald J.M."/>
        </authorList>
    </citation>
    <scope>NUCLEOTIDE SEQUENCE</scope>
    <source>
        <strain evidence="3">CCMP2712</strain>
    </source>
</reference>
<reference evidence="1 3" key="1">
    <citation type="journal article" date="2012" name="Nature">
        <title>Algal genomes reveal evolutionary mosaicism and the fate of nucleomorphs.</title>
        <authorList>
            <consortium name="DOE Joint Genome Institute"/>
            <person name="Curtis B.A."/>
            <person name="Tanifuji G."/>
            <person name="Burki F."/>
            <person name="Gruber A."/>
            <person name="Irimia M."/>
            <person name="Maruyama S."/>
            <person name="Arias M.C."/>
            <person name="Ball S.G."/>
            <person name="Gile G.H."/>
            <person name="Hirakawa Y."/>
            <person name="Hopkins J.F."/>
            <person name="Kuo A."/>
            <person name="Rensing S.A."/>
            <person name="Schmutz J."/>
            <person name="Symeonidi A."/>
            <person name="Elias M."/>
            <person name="Eveleigh R.J."/>
            <person name="Herman E.K."/>
            <person name="Klute M.J."/>
            <person name="Nakayama T."/>
            <person name="Obornik M."/>
            <person name="Reyes-Prieto A."/>
            <person name="Armbrust E.V."/>
            <person name="Aves S.J."/>
            <person name="Beiko R.G."/>
            <person name="Coutinho P."/>
            <person name="Dacks J.B."/>
            <person name="Durnford D.G."/>
            <person name="Fast N.M."/>
            <person name="Green B.R."/>
            <person name="Grisdale C.J."/>
            <person name="Hempel F."/>
            <person name="Henrissat B."/>
            <person name="Hoppner M.P."/>
            <person name="Ishida K."/>
            <person name="Kim E."/>
            <person name="Koreny L."/>
            <person name="Kroth P.G."/>
            <person name="Liu Y."/>
            <person name="Malik S.B."/>
            <person name="Maier U.G."/>
            <person name="McRose D."/>
            <person name="Mock T."/>
            <person name="Neilson J.A."/>
            <person name="Onodera N.T."/>
            <person name="Poole A.M."/>
            <person name="Pritham E.J."/>
            <person name="Richards T.A."/>
            <person name="Rocap G."/>
            <person name="Roy S.W."/>
            <person name="Sarai C."/>
            <person name="Schaack S."/>
            <person name="Shirato S."/>
            <person name="Slamovits C.H."/>
            <person name="Spencer D.F."/>
            <person name="Suzuki S."/>
            <person name="Worden A.Z."/>
            <person name="Zauner S."/>
            <person name="Barry K."/>
            <person name="Bell C."/>
            <person name="Bharti A.K."/>
            <person name="Crow J.A."/>
            <person name="Grimwood J."/>
            <person name="Kramer R."/>
            <person name="Lindquist E."/>
            <person name="Lucas S."/>
            <person name="Salamov A."/>
            <person name="McFadden G.I."/>
            <person name="Lane C.E."/>
            <person name="Keeling P.J."/>
            <person name="Gray M.W."/>
            <person name="Grigoriev I.V."/>
            <person name="Archibald J.M."/>
        </authorList>
    </citation>
    <scope>NUCLEOTIDE SEQUENCE</scope>
    <source>
        <strain evidence="1 3">CCMP2712</strain>
    </source>
</reference>
<dbReference type="AlphaFoldDB" id="L1JQV7"/>
<dbReference type="PaxDb" id="55529-EKX50473"/>
<proteinExistence type="predicted"/>
<evidence type="ECO:0000313" key="3">
    <source>
        <dbReference type="Proteomes" id="UP000011087"/>
    </source>
</evidence>
<dbReference type="EMBL" id="JH992978">
    <property type="protein sequence ID" value="EKX50473.1"/>
    <property type="molecule type" value="Genomic_DNA"/>
</dbReference>
<keyword evidence="3" id="KW-1185">Reference proteome</keyword>
<dbReference type="KEGG" id="gtt:GUITHDRAFT_151161"/>
<name>L1JQV7_GUITC</name>
<dbReference type="Proteomes" id="UP000011087">
    <property type="component" value="Unassembled WGS sequence"/>
</dbReference>
<dbReference type="RefSeq" id="XP_005837453.1">
    <property type="nucleotide sequence ID" value="XM_005837396.1"/>
</dbReference>
<gene>
    <name evidence="1" type="ORF">GUITHDRAFT_151161</name>
</gene>
<dbReference type="HOGENOM" id="CLU_1607014_0_0_1"/>
<organism evidence="1">
    <name type="scientific">Guillardia theta (strain CCMP2712)</name>
    <name type="common">Cryptophyte</name>
    <dbReference type="NCBI Taxonomy" id="905079"/>
    <lineage>
        <taxon>Eukaryota</taxon>
        <taxon>Cryptophyceae</taxon>
        <taxon>Pyrenomonadales</taxon>
        <taxon>Geminigeraceae</taxon>
        <taxon>Guillardia</taxon>
    </lineage>
</organism>
<protein>
    <submittedName>
        <fullName evidence="1 2">Uncharacterized protein</fullName>
    </submittedName>
</protein>
<sequence>MQEIQAMLSQRRSSSENQFRFPFAMDSGDNVGHHGPVDVHTLAGLQGGGDVIQLTCKIVDPEMNGGMRYKAWTHHREVVLQRLNGWQLVASGPDFATFNVPRAIVEAAATERQAKIPKEERRYWGDKSDFCRCLETVLNELEPKATSAPSPSSYLLFCQDKRQEHK</sequence>
<accession>L1JQV7</accession>
<evidence type="ECO:0000313" key="1">
    <source>
        <dbReference type="EMBL" id="EKX50473.1"/>
    </source>
</evidence>
<reference evidence="2" key="3">
    <citation type="submission" date="2015-06" db="UniProtKB">
        <authorList>
            <consortium name="EnsemblProtists"/>
        </authorList>
    </citation>
    <scope>IDENTIFICATION</scope>
</reference>
<evidence type="ECO:0000313" key="2">
    <source>
        <dbReference type="EnsemblProtists" id="EKX50473"/>
    </source>
</evidence>